<dbReference type="SMART" id="SM00355">
    <property type="entry name" value="ZnF_C2H2"/>
    <property type="match status" value="2"/>
</dbReference>
<keyword evidence="8" id="KW-0805">Transcription regulation</keyword>
<evidence type="ECO:0000256" key="2">
    <source>
        <dbReference type="ARBA" id="ARBA00004123"/>
    </source>
</evidence>
<evidence type="ECO:0000256" key="3">
    <source>
        <dbReference type="ARBA" id="ARBA00006991"/>
    </source>
</evidence>
<dbReference type="SUPFAM" id="SSF57667">
    <property type="entry name" value="beta-beta-alpha zinc fingers"/>
    <property type="match status" value="1"/>
</dbReference>
<feature type="compositionally biased region" description="Basic and acidic residues" evidence="13">
    <location>
        <begin position="99"/>
        <end position="112"/>
    </location>
</feature>
<evidence type="ECO:0000256" key="10">
    <source>
        <dbReference type="ARBA" id="ARBA00023163"/>
    </source>
</evidence>
<dbReference type="GO" id="GO:0000981">
    <property type="term" value="F:DNA-binding transcription factor activity, RNA polymerase II-specific"/>
    <property type="evidence" value="ECO:0007669"/>
    <property type="project" value="TreeGrafter"/>
</dbReference>
<evidence type="ECO:0000256" key="1">
    <source>
        <dbReference type="ARBA" id="ARBA00003767"/>
    </source>
</evidence>
<evidence type="ECO:0000313" key="15">
    <source>
        <dbReference type="Ensembl" id="ENSCLMP00005007297.1"/>
    </source>
</evidence>
<dbReference type="GO" id="GO:0005634">
    <property type="term" value="C:nucleus"/>
    <property type="evidence" value="ECO:0007669"/>
    <property type="project" value="UniProtKB-SubCell"/>
</dbReference>
<keyword evidence="6 12" id="KW-0863">Zinc-finger</keyword>
<feature type="compositionally biased region" description="Basic and acidic residues" evidence="13">
    <location>
        <begin position="20"/>
        <end position="36"/>
    </location>
</feature>
<feature type="domain" description="C2H2-type" evidence="14">
    <location>
        <begin position="182"/>
        <end position="209"/>
    </location>
</feature>
<evidence type="ECO:0000256" key="6">
    <source>
        <dbReference type="ARBA" id="ARBA00022771"/>
    </source>
</evidence>
<dbReference type="Proteomes" id="UP000694565">
    <property type="component" value="Unplaced"/>
</dbReference>
<feature type="domain" description="C2H2-type" evidence="14">
    <location>
        <begin position="210"/>
        <end position="237"/>
    </location>
</feature>
<keyword evidence="4" id="KW-0479">Metal-binding</keyword>
<keyword evidence="16" id="KW-1185">Reference proteome</keyword>
<feature type="compositionally biased region" description="Polar residues" evidence="13">
    <location>
        <begin position="145"/>
        <end position="156"/>
    </location>
</feature>
<dbReference type="PROSITE" id="PS50157">
    <property type="entry name" value="ZINC_FINGER_C2H2_2"/>
    <property type="match status" value="2"/>
</dbReference>
<dbReference type="AlphaFoldDB" id="A0A8C2WSX8"/>
<keyword evidence="7" id="KW-0862">Zinc</keyword>
<dbReference type="FunFam" id="3.30.160.60:FF:000966">
    <property type="entry name" value="ZFP90 zinc finger protein"/>
    <property type="match status" value="1"/>
</dbReference>
<accession>A0A8C2WSX8</accession>
<evidence type="ECO:0000256" key="9">
    <source>
        <dbReference type="ARBA" id="ARBA00023125"/>
    </source>
</evidence>
<dbReference type="InterPro" id="IPR050717">
    <property type="entry name" value="C2H2-ZF_Transcription_Reg"/>
</dbReference>
<feature type="region of interest" description="Disordered" evidence="13">
    <location>
        <begin position="16"/>
        <end position="179"/>
    </location>
</feature>
<dbReference type="Pfam" id="PF00096">
    <property type="entry name" value="zf-C2H2"/>
    <property type="match status" value="2"/>
</dbReference>
<dbReference type="InterPro" id="IPR036236">
    <property type="entry name" value="Znf_C2H2_sf"/>
</dbReference>
<evidence type="ECO:0000256" key="7">
    <source>
        <dbReference type="ARBA" id="ARBA00022833"/>
    </source>
</evidence>
<feature type="compositionally biased region" description="Acidic residues" evidence="13">
    <location>
        <begin position="113"/>
        <end position="130"/>
    </location>
</feature>
<evidence type="ECO:0000313" key="16">
    <source>
        <dbReference type="Proteomes" id="UP000694565"/>
    </source>
</evidence>
<protein>
    <recommendedName>
        <fullName evidence="14">C2H2-type domain-containing protein</fullName>
    </recommendedName>
</protein>
<reference evidence="15" key="1">
    <citation type="submission" date="2025-08" db="UniProtKB">
        <authorList>
            <consortium name="Ensembl"/>
        </authorList>
    </citation>
    <scope>IDENTIFICATION</scope>
</reference>
<keyword evidence="10" id="KW-0804">Transcription</keyword>
<dbReference type="Gene3D" id="3.30.160.60">
    <property type="entry name" value="Classic Zinc Finger"/>
    <property type="match status" value="2"/>
</dbReference>
<comment type="similarity">
    <text evidence="3">Belongs to the krueppel C2H2-type zinc-finger protein family.</text>
</comment>
<evidence type="ECO:0000256" key="13">
    <source>
        <dbReference type="SAM" id="MobiDB-lite"/>
    </source>
</evidence>
<sequence length="243" mass="27355">MRFIRRINVFYYSPVYPEPSHIKEKQEDPEPPHIKEEQEELWTSQEGDQLQGLEEAGIKFSFTVKSEDDEEEAQSSQLHQRQTEHMETEADGADCGGPEPDRKLDPERHPGPDTDETEDSADWEETEEPQSDVNPQNKEVPVSDVNCSTGNTSISSPECAGSSDHKGHLEKPTSSKTGEKPFQCSLCGKRFGFNNALKIHMRAHTGEKPFSCSVCGKTFTRKGRLNCHMFVHTGEKPFNCSVI</sequence>
<proteinExistence type="inferred from homology"/>
<reference evidence="15" key="2">
    <citation type="submission" date="2025-09" db="UniProtKB">
        <authorList>
            <consortium name="Ensembl"/>
        </authorList>
    </citation>
    <scope>IDENTIFICATION</scope>
</reference>
<feature type="compositionally biased region" description="Basic and acidic residues" evidence="13">
    <location>
        <begin position="163"/>
        <end position="179"/>
    </location>
</feature>
<dbReference type="GO" id="GO:0000977">
    <property type="term" value="F:RNA polymerase II transcription regulatory region sequence-specific DNA binding"/>
    <property type="evidence" value="ECO:0007669"/>
    <property type="project" value="TreeGrafter"/>
</dbReference>
<evidence type="ECO:0000256" key="8">
    <source>
        <dbReference type="ARBA" id="ARBA00023015"/>
    </source>
</evidence>
<evidence type="ECO:0000259" key="14">
    <source>
        <dbReference type="PROSITE" id="PS50157"/>
    </source>
</evidence>
<dbReference type="GeneTree" id="ENSGT01150000286952"/>
<evidence type="ECO:0000256" key="12">
    <source>
        <dbReference type="PROSITE-ProRule" id="PRU00042"/>
    </source>
</evidence>
<comment type="subcellular location">
    <subcellularLocation>
        <location evidence="2">Nucleus</location>
    </subcellularLocation>
</comment>
<dbReference type="Ensembl" id="ENSCLMT00005007807.1">
    <property type="protein sequence ID" value="ENSCLMP00005007297.1"/>
    <property type="gene ID" value="ENSCLMG00005003976.1"/>
</dbReference>
<dbReference type="PANTHER" id="PTHR14196">
    <property type="entry name" value="ODD-SKIPPED - RELATED"/>
    <property type="match status" value="1"/>
</dbReference>
<evidence type="ECO:0000256" key="11">
    <source>
        <dbReference type="ARBA" id="ARBA00023242"/>
    </source>
</evidence>
<dbReference type="FunFam" id="3.30.160.60:FF:001480">
    <property type="entry name" value="Si:cabz01071911.3"/>
    <property type="match status" value="1"/>
</dbReference>
<name>A0A8C2WSX8_CYCLU</name>
<dbReference type="PROSITE" id="PS00028">
    <property type="entry name" value="ZINC_FINGER_C2H2_1"/>
    <property type="match status" value="2"/>
</dbReference>
<dbReference type="PANTHER" id="PTHR14196:SF12">
    <property type="entry name" value="ZINC FINGER PROTEIN 208-LIKE"/>
    <property type="match status" value="1"/>
</dbReference>
<organism evidence="15 16">
    <name type="scientific">Cyclopterus lumpus</name>
    <name type="common">Lumpsucker</name>
    <dbReference type="NCBI Taxonomy" id="8103"/>
    <lineage>
        <taxon>Eukaryota</taxon>
        <taxon>Metazoa</taxon>
        <taxon>Chordata</taxon>
        <taxon>Craniata</taxon>
        <taxon>Vertebrata</taxon>
        <taxon>Euteleostomi</taxon>
        <taxon>Actinopterygii</taxon>
        <taxon>Neopterygii</taxon>
        <taxon>Teleostei</taxon>
        <taxon>Neoteleostei</taxon>
        <taxon>Acanthomorphata</taxon>
        <taxon>Eupercaria</taxon>
        <taxon>Perciformes</taxon>
        <taxon>Cottioidei</taxon>
        <taxon>Cottales</taxon>
        <taxon>Cyclopteridae</taxon>
        <taxon>Cyclopterus</taxon>
    </lineage>
</organism>
<comment type="function">
    <text evidence="1">May be involved in transcriptional regulation.</text>
</comment>
<keyword evidence="5" id="KW-0677">Repeat</keyword>
<dbReference type="GO" id="GO:0008270">
    <property type="term" value="F:zinc ion binding"/>
    <property type="evidence" value="ECO:0007669"/>
    <property type="project" value="UniProtKB-KW"/>
</dbReference>
<evidence type="ECO:0000256" key="5">
    <source>
        <dbReference type="ARBA" id="ARBA00022737"/>
    </source>
</evidence>
<dbReference type="InterPro" id="IPR013087">
    <property type="entry name" value="Znf_C2H2_type"/>
</dbReference>
<keyword evidence="9" id="KW-0238">DNA-binding</keyword>
<evidence type="ECO:0000256" key="4">
    <source>
        <dbReference type="ARBA" id="ARBA00022723"/>
    </source>
</evidence>
<keyword evidence="11" id="KW-0539">Nucleus</keyword>